<feature type="region of interest" description="Disordered" evidence="2">
    <location>
        <begin position="1"/>
        <end position="35"/>
    </location>
</feature>
<dbReference type="RefSeq" id="WP_176071391.1">
    <property type="nucleotide sequence ID" value="NZ_JABWMJ010000014.1"/>
</dbReference>
<evidence type="ECO:0000313" key="5">
    <source>
        <dbReference type="Proteomes" id="UP000529637"/>
    </source>
</evidence>
<name>A0A7Y6TYX5_9BURK</name>
<dbReference type="AlphaFoldDB" id="A0A7Y6TYX5"/>
<sequence length="381" mass="42713">MSSKKPMPPAKLPVYARRSPAGSPKNPQNVLDTEPNGTRDWKRLLHCVLAIHNPEHSKLLKTVSQKTMLDRERFYFKFWDDLRFNTTFKDADPRVLTNRQVQAVANLWAERKLSVATVHNYLSFLRTYAAWIGRPGMVRDVATYFGADSHYVHRERTAKVDRSWIARCVEVEAKIREVTAYDPWVGMQLELCYRFGLRAKEARHFRPHVAVIPRDLANPRDAQHFPDCKQFLRVRYGTKGGRPRDIPVKTPEQQELIERALQSVAPGHYVGAPGRTAVQNANRFYNVLRRFEITKAALGVTAHGLRHQHANDRYEELAGEPSPVRGGAGAGDADGAARMAVSSELGHGRVAITDAYLGKSLAQPRAKSPTAGDEAVAPPAA</sequence>
<evidence type="ECO:0000256" key="1">
    <source>
        <dbReference type="ARBA" id="ARBA00023172"/>
    </source>
</evidence>
<dbReference type="InterPro" id="IPR024456">
    <property type="entry name" value="Integrase_catalytic_putative"/>
</dbReference>
<proteinExistence type="predicted"/>
<evidence type="ECO:0000259" key="3">
    <source>
        <dbReference type="Pfam" id="PF12835"/>
    </source>
</evidence>
<keyword evidence="5" id="KW-1185">Reference proteome</keyword>
<dbReference type="GO" id="GO:0003677">
    <property type="term" value="F:DNA binding"/>
    <property type="evidence" value="ECO:0007669"/>
    <property type="project" value="InterPro"/>
</dbReference>
<comment type="caution">
    <text evidence="4">The sequence shown here is derived from an EMBL/GenBank/DDBJ whole genome shotgun (WGS) entry which is preliminary data.</text>
</comment>
<evidence type="ECO:0000256" key="2">
    <source>
        <dbReference type="SAM" id="MobiDB-lite"/>
    </source>
</evidence>
<dbReference type="GO" id="GO:0015074">
    <property type="term" value="P:DNA integration"/>
    <property type="evidence" value="ECO:0007669"/>
    <property type="project" value="InterPro"/>
</dbReference>
<keyword evidence="1" id="KW-0233">DNA recombination</keyword>
<protein>
    <submittedName>
        <fullName evidence="4">Integrase domain-containing protein</fullName>
    </submittedName>
</protein>
<reference evidence="4 5" key="1">
    <citation type="submission" date="2020-06" db="EMBL/GenBank/DDBJ databases">
        <title>Schlegella sp. ID0723 isolated from air conditioner.</title>
        <authorList>
            <person name="Kim D.Y."/>
            <person name="Kim D.-U."/>
        </authorList>
    </citation>
    <scope>NUCLEOTIDE SEQUENCE [LARGE SCALE GENOMIC DNA]</scope>
    <source>
        <strain evidence="4 5">ID0723</strain>
    </source>
</reference>
<feature type="domain" description="Integrase catalytic" evidence="3">
    <location>
        <begin position="174"/>
        <end position="312"/>
    </location>
</feature>
<dbReference type="Pfam" id="PF12835">
    <property type="entry name" value="Integrase_1"/>
    <property type="match status" value="1"/>
</dbReference>
<dbReference type="SUPFAM" id="SSF56349">
    <property type="entry name" value="DNA breaking-rejoining enzymes"/>
    <property type="match status" value="1"/>
</dbReference>
<evidence type="ECO:0000313" key="4">
    <source>
        <dbReference type="EMBL" id="NUZ08526.1"/>
    </source>
</evidence>
<organism evidence="4 5">
    <name type="scientific">Piscinibacter koreensis</name>
    <dbReference type="NCBI Taxonomy" id="2742824"/>
    <lineage>
        <taxon>Bacteria</taxon>
        <taxon>Pseudomonadati</taxon>
        <taxon>Pseudomonadota</taxon>
        <taxon>Betaproteobacteria</taxon>
        <taxon>Burkholderiales</taxon>
        <taxon>Sphaerotilaceae</taxon>
        <taxon>Piscinibacter</taxon>
    </lineage>
</organism>
<dbReference type="InterPro" id="IPR011010">
    <property type="entry name" value="DNA_brk_join_enz"/>
</dbReference>
<gene>
    <name evidence="4" type="ORF">HQN59_22515</name>
</gene>
<dbReference type="Proteomes" id="UP000529637">
    <property type="component" value="Unassembled WGS sequence"/>
</dbReference>
<dbReference type="InterPro" id="IPR013762">
    <property type="entry name" value="Integrase-like_cat_sf"/>
</dbReference>
<dbReference type="GO" id="GO:0006310">
    <property type="term" value="P:DNA recombination"/>
    <property type="evidence" value="ECO:0007669"/>
    <property type="project" value="UniProtKB-KW"/>
</dbReference>
<dbReference type="Gene3D" id="1.10.443.10">
    <property type="entry name" value="Intergrase catalytic core"/>
    <property type="match status" value="1"/>
</dbReference>
<feature type="region of interest" description="Disordered" evidence="2">
    <location>
        <begin position="362"/>
        <end position="381"/>
    </location>
</feature>
<accession>A0A7Y6TYX5</accession>
<dbReference type="EMBL" id="JABWMJ010000014">
    <property type="protein sequence ID" value="NUZ08526.1"/>
    <property type="molecule type" value="Genomic_DNA"/>
</dbReference>
<feature type="compositionally biased region" description="Pro residues" evidence="2">
    <location>
        <begin position="1"/>
        <end position="11"/>
    </location>
</feature>